<reference evidence="1 2" key="1">
    <citation type="submission" date="2022-09" db="EMBL/GenBank/DDBJ databases">
        <title>Enrichment on poylsaccharides allowed isolation of novel metabolic and taxonomic groups of Haloarchaea.</title>
        <authorList>
            <person name="Sorokin D.Y."/>
            <person name="Elcheninov A.G."/>
            <person name="Khizhniak T.V."/>
            <person name="Kolganova T.V."/>
            <person name="Kublanov I.V."/>
        </authorList>
    </citation>
    <scope>NUCLEOTIDE SEQUENCE [LARGE SCALE GENOMIC DNA]</scope>
    <source>
        <strain evidence="1 2">AArc-curdl1</strain>
    </source>
</reference>
<accession>A0AAP3E895</accession>
<dbReference type="AlphaFoldDB" id="A0AAP3E895"/>
<evidence type="ECO:0000313" key="2">
    <source>
        <dbReference type="Proteomes" id="UP001321047"/>
    </source>
</evidence>
<name>A0AAP3E895_9EURY</name>
<dbReference type="Proteomes" id="UP001321047">
    <property type="component" value="Unassembled WGS sequence"/>
</dbReference>
<gene>
    <name evidence="1" type="ORF">OB919_21500</name>
</gene>
<dbReference type="RefSeq" id="WP_342810809.1">
    <property type="nucleotide sequence ID" value="NZ_JAOPJZ010000049.1"/>
</dbReference>
<comment type="caution">
    <text evidence="1">The sequence shown here is derived from an EMBL/GenBank/DDBJ whole genome shotgun (WGS) entry which is preliminary data.</text>
</comment>
<protein>
    <submittedName>
        <fullName evidence="1">Uncharacterized protein</fullName>
    </submittedName>
</protein>
<proteinExistence type="predicted"/>
<dbReference type="EMBL" id="JAOPJZ010000049">
    <property type="protein sequence ID" value="MCU4754511.1"/>
    <property type="molecule type" value="Genomic_DNA"/>
</dbReference>
<evidence type="ECO:0000313" key="1">
    <source>
        <dbReference type="EMBL" id="MCU4754511.1"/>
    </source>
</evidence>
<organism evidence="1 2">
    <name type="scientific">Natronosalvus hydrolyticus</name>
    <dbReference type="NCBI Taxonomy" id="2979988"/>
    <lineage>
        <taxon>Archaea</taxon>
        <taxon>Methanobacteriati</taxon>
        <taxon>Methanobacteriota</taxon>
        <taxon>Stenosarchaea group</taxon>
        <taxon>Halobacteria</taxon>
        <taxon>Halobacteriales</taxon>
        <taxon>Natrialbaceae</taxon>
        <taxon>Natronosalvus</taxon>
    </lineage>
</organism>
<keyword evidence="2" id="KW-1185">Reference proteome</keyword>
<feature type="non-terminal residue" evidence="1">
    <location>
        <position position="1"/>
    </location>
</feature>
<sequence length="161" mass="18261">CGAHEQVSVVKLLCEVLILRTNIHELLNGDRGTKELDKSRAMEQLLYLCYGNASQTSRYKDHGEKIVSHLIANGETRKQDLMRAAGLNPKVESDDRKFKRVARYLRGSWDSEGKNPLHTENHGFVVSSRMEGTTSYYQLSPGEFKRAMNVVVSNIRSFIDC</sequence>